<dbReference type="AlphaFoldDB" id="A0A9D2HW30"/>
<reference evidence="1" key="1">
    <citation type="journal article" date="2021" name="PeerJ">
        <title>Extensive microbial diversity within the chicken gut microbiome revealed by metagenomics and culture.</title>
        <authorList>
            <person name="Gilroy R."/>
            <person name="Ravi A."/>
            <person name="Getino M."/>
            <person name="Pursley I."/>
            <person name="Horton D.L."/>
            <person name="Alikhan N.F."/>
            <person name="Baker D."/>
            <person name="Gharbi K."/>
            <person name="Hall N."/>
            <person name="Watson M."/>
            <person name="Adriaenssens E.M."/>
            <person name="Foster-Nyarko E."/>
            <person name="Jarju S."/>
            <person name="Secka A."/>
            <person name="Antonio M."/>
            <person name="Oren A."/>
            <person name="Chaudhuri R.R."/>
            <person name="La Ragione R."/>
            <person name="Hildebrand F."/>
            <person name="Pallen M.J."/>
        </authorList>
    </citation>
    <scope>NUCLEOTIDE SEQUENCE</scope>
    <source>
        <strain evidence="1">ChiHjej12B11-9795</strain>
    </source>
</reference>
<proteinExistence type="predicted"/>
<protein>
    <submittedName>
        <fullName evidence="1">Uncharacterized protein</fullName>
    </submittedName>
</protein>
<dbReference type="Proteomes" id="UP000823862">
    <property type="component" value="Unassembled WGS sequence"/>
</dbReference>
<name>A0A9D2HW30_9BACE</name>
<gene>
    <name evidence="1" type="ORF">H9950_05760</name>
</gene>
<comment type="caution">
    <text evidence="1">The sequence shown here is derived from an EMBL/GenBank/DDBJ whole genome shotgun (WGS) entry which is preliminary data.</text>
</comment>
<organism evidence="1 2">
    <name type="scientific">Candidatus Bacteroides avicola</name>
    <dbReference type="NCBI Taxonomy" id="2838468"/>
    <lineage>
        <taxon>Bacteria</taxon>
        <taxon>Pseudomonadati</taxon>
        <taxon>Bacteroidota</taxon>
        <taxon>Bacteroidia</taxon>
        <taxon>Bacteroidales</taxon>
        <taxon>Bacteroidaceae</taxon>
        <taxon>Bacteroides</taxon>
    </lineage>
</organism>
<evidence type="ECO:0000313" key="1">
    <source>
        <dbReference type="EMBL" id="HJA85686.1"/>
    </source>
</evidence>
<dbReference type="EMBL" id="DWZI01000033">
    <property type="protein sequence ID" value="HJA85686.1"/>
    <property type="molecule type" value="Genomic_DNA"/>
</dbReference>
<sequence>MGNRRWLPEGEHLRIYLILLLSIDLEGVEPRLFCPKEPFIHPILTNELEQL</sequence>
<accession>A0A9D2HW30</accession>
<evidence type="ECO:0000313" key="2">
    <source>
        <dbReference type="Proteomes" id="UP000823862"/>
    </source>
</evidence>
<reference evidence="1" key="2">
    <citation type="submission" date="2021-04" db="EMBL/GenBank/DDBJ databases">
        <authorList>
            <person name="Gilroy R."/>
        </authorList>
    </citation>
    <scope>NUCLEOTIDE SEQUENCE</scope>
    <source>
        <strain evidence="1">ChiHjej12B11-9795</strain>
    </source>
</reference>